<gene>
    <name evidence="3" type="ORF">COT54_03540</name>
</gene>
<evidence type="ECO:0000256" key="1">
    <source>
        <dbReference type="ARBA" id="ARBA00022679"/>
    </source>
</evidence>
<dbReference type="Gene3D" id="3.40.50.2000">
    <property type="entry name" value="Glycogen Phosphorylase B"/>
    <property type="match status" value="1"/>
</dbReference>
<keyword evidence="1" id="KW-0808">Transferase</keyword>
<protein>
    <recommendedName>
        <fullName evidence="2">Glycosyl transferase family 1 domain-containing protein</fullName>
    </recommendedName>
</protein>
<dbReference type="GO" id="GO:0009103">
    <property type="term" value="P:lipopolysaccharide biosynthetic process"/>
    <property type="evidence" value="ECO:0007669"/>
    <property type="project" value="TreeGrafter"/>
</dbReference>
<dbReference type="SUPFAM" id="SSF53756">
    <property type="entry name" value="UDP-Glycosyltransferase/glycogen phosphorylase"/>
    <property type="match status" value="1"/>
</dbReference>
<comment type="caution">
    <text evidence="3">The sequence shown here is derived from an EMBL/GenBank/DDBJ whole genome shotgun (WGS) entry which is preliminary data.</text>
</comment>
<evidence type="ECO:0000313" key="4">
    <source>
        <dbReference type="Proteomes" id="UP000229574"/>
    </source>
</evidence>
<reference evidence="4" key="1">
    <citation type="submission" date="2017-09" db="EMBL/GenBank/DDBJ databases">
        <title>Depth-based differentiation of microbial function through sediment-hosted aquifers and enrichment of novel symbionts in the deep terrestrial subsurface.</title>
        <authorList>
            <person name="Probst A.J."/>
            <person name="Ladd B."/>
            <person name="Jarett J.K."/>
            <person name="Geller-Mcgrath D.E."/>
            <person name="Sieber C.M.K."/>
            <person name="Emerson J.B."/>
            <person name="Anantharaman K."/>
            <person name="Thomas B.C."/>
            <person name="Malmstrom R."/>
            <person name="Stieglmeier M."/>
            <person name="Klingl A."/>
            <person name="Woyke T."/>
            <person name="Ryan C.M."/>
            <person name="Banfield J.F."/>
        </authorList>
    </citation>
    <scope>NUCLEOTIDE SEQUENCE [LARGE SCALE GENOMIC DNA]</scope>
</reference>
<accession>A0A2H0WYH0</accession>
<sequence>MKYILFVGTVQPRKNLVALIDAFSRTKIEKLIIVGGIGWMAQEVLRAPSRFGVQEKVIFTGRVSDLELEKLYNGALMYVQPSLTEGFGLPVLEAMQMGVPVISSDGGALSEVVGKAGTIIKLGDGFVERLARAMERVVSDKKLQNNSISMGYERVKEFTWEKTARETLSTLVG</sequence>
<dbReference type="EMBL" id="PEYY01000131">
    <property type="protein sequence ID" value="PIS17655.1"/>
    <property type="molecule type" value="Genomic_DNA"/>
</dbReference>
<evidence type="ECO:0000259" key="2">
    <source>
        <dbReference type="Pfam" id="PF00534"/>
    </source>
</evidence>
<dbReference type="InterPro" id="IPR001296">
    <property type="entry name" value="Glyco_trans_1"/>
</dbReference>
<dbReference type="CDD" id="cd03809">
    <property type="entry name" value="GT4_MtfB-like"/>
    <property type="match status" value="1"/>
</dbReference>
<feature type="domain" description="Glycosyl transferase family 1" evidence="2">
    <location>
        <begin position="2"/>
        <end position="153"/>
    </location>
</feature>
<dbReference type="PANTHER" id="PTHR46401">
    <property type="entry name" value="GLYCOSYLTRANSFERASE WBBK-RELATED"/>
    <property type="match status" value="1"/>
</dbReference>
<evidence type="ECO:0000313" key="3">
    <source>
        <dbReference type="EMBL" id="PIS17655.1"/>
    </source>
</evidence>
<proteinExistence type="predicted"/>
<organism evidence="3 4">
    <name type="scientific">Candidatus Collierbacteria bacterium CG09_land_8_20_14_0_10_46_12</name>
    <dbReference type="NCBI Taxonomy" id="1974533"/>
    <lineage>
        <taxon>Bacteria</taxon>
        <taxon>Candidatus Collieribacteriota</taxon>
    </lineage>
</organism>
<dbReference type="AlphaFoldDB" id="A0A2H0WYH0"/>
<dbReference type="Pfam" id="PF00534">
    <property type="entry name" value="Glycos_transf_1"/>
    <property type="match status" value="1"/>
</dbReference>
<dbReference type="Proteomes" id="UP000229574">
    <property type="component" value="Unassembled WGS sequence"/>
</dbReference>
<dbReference type="PANTHER" id="PTHR46401:SF2">
    <property type="entry name" value="GLYCOSYLTRANSFERASE WBBK-RELATED"/>
    <property type="match status" value="1"/>
</dbReference>
<name>A0A2H0WYH0_9BACT</name>
<dbReference type="GO" id="GO:0016757">
    <property type="term" value="F:glycosyltransferase activity"/>
    <property type="evidence" value="ECO:0007669"/>
    <property type="project" value="InterPro"/>
</dbReference>